<feature type="region of interest" description="Disordered" evidence="1">
    <location>
        <begin position="42"/>
        <end position="83"/>
    </location>
</feature>
<protein>
    <submittedName>
        <fullName evidence="2">Uncharacterized protein</fullName>
    </submittedName>
</protein>
<dbReference type="OrthoDB" id="5432414at2"/>
<evidence type="ECO:0000313" key="3">
    <source>
        <dbReference type="Proteomes" id="UP000321595"/>
    </source>
</evidence>
<reference evidence="2 3" key="1">
    <citation type="submission" date="2019-08" db="EMBL/GenBank/DDBJ databases">
        <authorList>
            <person name="Liang Q."/>
        </authorList>
    </citation>
    <scope>NUCLEOTIDE SEQUENCE [LARGE SCALE GENOMIC DNA]</scope>
    <source>
        <strain evidence="2 3">V1718</strain>
    </source>
</reference>
<accession>A0A5B8XXT3</accession>
<dbReference type="Proteomes" id="UP000321595">
    <property type="component" value="Chromosome"/>
</dbReference>
<evidence type="ECO:0000313" key="2">
    <source>
        <dbReference type="EMBL" id="QED29991.1"/>
    </source>
</evidence>
<name>A0A5B8XXT3_9DELT</name>
<evidence type="ECO:0000256" key="1">
    <source>
        <dbReference type="SAM" id="MobiDB-lite"/>
    </source>
</evidence>
<gene>
    <name evidence="2" type="ORF">FRD01_22705</name>
</gene>
<dbReference type="KEGG" id="bbae:FRD01_22705"/>
<dbReference type="AlphaFoldDB" id="A0A5B8XXT3"/>
<sequence>MRGHLSYLTSPNPRFGCAKRYAAVLTTEGFWTCDLRQDSQWTRVAGHPNDPPEGMNPGNKHTFEFKGPLGLGQDGRSYRRGMSRPVKLSADGRFAAASGLNPCSAFLEAAKTRHWP</sequence>
<keyword evidence="3" id="KW-1185">Reference proteome</keyword>
<dbReference type="EMBL" id="CP042467">
    <property type="protein sequence ID" value="QED29991.1"/>
    <property type="molecule type" value="Genomic_DNA"/>
</dbReference>
<organism evidence="2 3">
    <name type="scientific">Microvenator marinus</name>
    <dbReference type="NCBI Taxonomy" id="2600177"/>
    <lineage>
        <taxon>Bacteria</taxon>
        <taxon>Deltaproteobacteria</taxon>
        <taxon>Bradymonadales</taxon>
        <taxon>Microvenatoraceae</taxon>
        <taxon>Microvenator</taxon>
    </lineage>
</organism>
<dbReference type="RefSeq" id="WP_146963280.1">
    <property type="nucleotide sequence ID" value="NZ_CP042467.1"/>
</dbReference>
<proteinExistence type="predicted"/>